<evidence type="ECO:0000256" key="1">
    <source>
        <dbReference type="ARBA" id="ARBA00004448"/>
    </source>
</evidence>
<feature type="transmembrane region" description="Helical" evidence="20">
    <location>
        <begin position="264"/>
        <end position="284"/>
    </location>
</feature>
<evidence type="ECO:0000256" key="17">
    <source>
        <dbReference type="ARBA" id="ARBA00040439"/>
    </source>
</evidence>
<evidence type="ECO:0000256" key="18">
    <source>
        <dbReference type="ARBA" id="ARBA00041416"/>
    </source>
</evidence>
<keyword evidence="10" id="KW-0809">Transit peptide</keyword>
<dbReference type="InterPro" id="IPR011527">
    <property type="entry name" value="ABC1_TM_dom"/>
</dbReference>
<dbReference type="AlphaFoldDB" id="A0A6V7X4P6"/>
<evidence type="ECO:0000256" key="11">
    <source>
        <dbReference type="ARBA" id="ARBA00022958"/>
    </source>
</evidence>
<dbReference type="OrthoDB" id="6500128at2759"/>
<evidence type="ECO:0000256" key="3">
    <source>
        <dbReference type="ARBA" id="ARBA00022448"/>
    </source>
</evidence>
<dbReference type="Pfam" id="PF00664">
    <property type="entry name" value="ABC_membrane"/>
    <property type="match status" value="1"/>
</dbReference>
<sequence length="707" mass="78972">MFNNLFNCKLQLLALKNLNNRYSFCVKQPSIYFRRHLNITQKFLISSNASNRLQARIFLNNLLKIGRKSGKSLRLFSFSIGIFYPISRVAQCRQQQSTRIDHSHRQRSIPPLSVTWTEFWLLIRPYIHWLICAALTACCVAALNIQIPIILGQLVNQIYSFIKQNNVDVNLGELKPIVFKLVSVYVAQAFTTFLCIASLSQMGERMCADLRVRLFSHLLELPMPFFDAQNSGELSDRLNFDVQQFKSSFKECTAQGLRTTAQKIVLVNLVFFNFRIVGCIYSLYLLSPQMTLFTVGIVPIVVVTGSLFGRILRKLSARAQSQNGIVAGVASEAFQNIRTVKVFAMEEAEQSLYEREVEKTKSLYGQLGLGIGLFQAASNLFLNGLILGVLYGGEQLVISNVLSPGDLMAFLATAQTIQRSLAQLSFVFGSGIKVWSSCGRIMEILRLDPKYGKSGTFVIPAHSLVGNIELSNIYFSYPTRPGHEVLRGLNMNIGNGQTIAICGSSGAGKSTVAALIERIYEPVAGRIKLDGIELNKLDSKWLRRNVIGVISQEPVLFSTSIKENIRYGKIDATEDEIKHAADLANASQFIEQFPEGYDTIRIAIARALLKNTPILILDEATSALDTESERLIHQALNRALKGRTVIVIAHRLSTIRNADSIYVLEGGQVVEKGTHQQLIKNTNGKYYGLVKEQEHFQNNDKERIIGG</sequence>
<keyword evidence="11" id="KW-0630">Potassium</keyword>
<evidence type="ECO:0000256" key="16">
    <source>
        <dbReference type="ARBA" id="ARBA00023180"/>
    </source>
</evidence>
<evidence type="ECO:0000256" key="20">
    <source>
        <dbReference type="SAM" id="Phobius"/>
    </source>
</evidence>
<reference evidence="23 24" key="1">
    <citation type="submission" date="2020-08" db="EMBL/GenBank/DDBJ databases">
        <authorList>
            <person name="Koutsovoulos G."/>
            <person name="Danchin GJ E."/>
        </authorList>
    </citation>
    <scope>NUCLEOTIDE SEQUENCE [LARGE SCALE GENOMIC DNA]</scope>
</reference>
<dbReference type="Pfam" id="PF00005">
    <property type="entry name" value="ABC_tran"/>
    <property type="match status" value="1"/>
</dbReference>
<evidence type="ECO:0000256" key="14">
    <source>
        <dbReference type="ARBA" id="ARBA00023128"/>
    </source>
</evidence>
<evidence type="ECO:0000256" key="9">
    <source>
        <dbReference type="ARBA" id="ARBA00022840"/>
    </source>
</evidence>
<dbReference type="InterPro" id="IPR039421">
    <property type="entry name" value="Type_1_exporter"/>
</dbReference>
<evidence type="ECO:0000256" key="19">
    <source>
        <dbReference type="ARBA" id="ARBA00042968"/>
    </source>
</evidence>
<dbReference type="GO" id="GO:0005743">
    <property type="term" value="C:mitochondrial inner membrane"/>
    <property type="evidence" value="ECO:0007669"/>
    <property type="project" value="UniProtKB-SubCell"/>
</dbReference>
<dbReference type="Proteomes" id="UP000580250">
    <property type="component" value="Unassembled WGS sequence"/>
</dbReference>
<feature type="transmembrane region" description="Helical" evidence="20">
    <location>
        <begin position="177"/>
        <end position="196"/>
    </location>
</feature>
<keyword evidence="16" id="KW-0325">Glycoprotein</keyword>
<comment type="similarity">
    <text evidence="2">Belongs to the ABC transporter superfamily. ABCB family. Multidrug resistance exporter (TC 3.A.1.201) subfamily.</text>
</comment>
<evidence type="ECO:0000256" key="7">
    <source>
        <dbReference type="ARBA" id="ARBA00022741"/>
    </source>
</evidence>
<dbReference type="CDD" id="cd18574">
    <property type="entry name" value="ABC_6TM_ABCB8_like"/>
    <property type="match status" value="1"/>
</dbReference>
<keyword evidence="12 20" id="KW-1133">Transmembrane helix</keyword>
<evidence type="ECO:0000313" key="24">
    <source>
        <dbReference type="Proteomes" id="UP000580250"/>
    </source>
</evidence>
<protein>
    <recommendedName>
        <fullName evidence="17">Mitochondrial potassium channel ATP-binding subunit</fullName>
    </recommendedName>
    <alternativeName>
        <fullName evidence="19">ATP-binding cassette sub-family B member 8, mitochondrial</fullName>
    </alternativeName>
    <alternativeName>
        <fullName evidence="18">Mitochondrial sulfonylurea-receptor</fullName>
    </alternativeName>
</protein>
<dbReference type="GO" id="GO:0006813">
    <property type="term" value="P:potassium ion transport"/>
    <property type="evidence" value="ECO:0007669"/>
    <property type="project" value="UniProtKB-KW"/>
</dbReference>
<keyword evidence="9" id="KW-0067">ATP-binding</keyword>
<evidence type="ECO:0000256" key="15">
    <source>
        <dbReference type="ARBA" id="ARBA00023136"/>
    </source>
</evidence>
<dbReference type="InterPro" id="IPR027417">
    <property type="entry name" value="P-loop_NTPase"/>
</dbReference>
<dbReference type="FunFam" id="3.40.50.300:FF:000240">
    <property type="entry name" value="ABC transporter B family member 20"/>
    <property type="match status" value="1"/>
</dbReference>
<dbReference type="GO" id="GO:0005524">
    <property type="term" value="F:ATP binding"/>
    <property type="evidence" value="ECO:0007669"/>
    <property type="project" value="UniProtKB-KW"/>
</dbReference>
<dbReference type="EMBL" id="CAJEWN010001070">
    <property type="protein sequence ID" value="CAD2193947.1"/>
    <property type="molecule type" value="Genomic_DNA"/>
</dbReference>
<dbReference type="GO" id="GO:0016887">
    <property type="term" value="F:ATP hydrolysis activity"/>
    <property type="evidence" value="ECO:0007669"/>
    <property type="project" value="InterPro"/>
</dbReference>
<dbReference type="GO" id="GO:0015421">
    <property type="term" value="F:ABC-type oligopeptide transporter activity"/>
    <property type="evidence" value="ECO:0007669"/>
    <property type="project" value="TreeGrafter"/>
</dbReference>
<accession>A0A6V7X4P6</accession>
<evidence type="ECO:0000256" key="2">
    <source>
        <dbReference type="ARBA" id="ARBA00007577"/>
    </source>
</evidence>
<keyword evidence="6" id="KW-0677">Repeat</keyword>
<feature type="transmembrane region" description="Helical" evidence="20">
    <location>
        <begin position="126"/>
        <end position="151"/>
    </location>
</feature>
<dbReference type="GO" id="GO:0090374">
    <property type="term" value="P:oligopeptide export from mitochondrion"/>
    <property type="evidence" value="ECO:0007669"/>
    <property type="project" value="TreeGrafter"/>
</dbReference>
<feature type="domain" description="ABC transmembrane type-1" evidence="22">
    <location>
        <begin position="133"/>
        <end position="433"/>
    </location>
</feature>
<evidence type="ECO:0000256" key="4">
    <source>
        <dbReference type="ARBA" id="ARBA00022538"/>
    </source>
</evidence>
<keyword evidence="14" id="KW-0496">Mitochondrion</keyword>
<keyword evidence="8" id="KW-0999">Mitochondrion inner membrane</keyword>
<name>A0A6V7X4P6_MELEN</name>
<feature type="transmembrane region" description="Helical" evidence="20">
    <location>
        <begin position="367"/>
        <end position="391"/>
    </location>
</feature>
<evidence type="ECO:0000313" key="23">
    <source>
        <dbReference type="EMBL" id="CAD2193947.1"/>
    </source>
</evidence>
<feature type="transmembrane region" description="Helical" evidence="20">
    <location>
        <begin position="290"/>
        <end position="312"/>
    </location>
</feature>
<feature type="domain" description="ABC transporter" evidence="21">
    <location>
        <begin position="468"/>
        <end position="691"/>
    </location>
</feature>
<evidence type="ECO:0000256" key="5">
    <source>
        <dbReference type="ARBA" id="ARBA00022692"/>
    </source>
</evidence>
<evidence type="ECO:0000256" key="8">
    <source>
        <dbReference type="ARBA" id="ARBA00022792"/>
    </source>
</evidence>
<evidence type="ECO:0000259" key="22">
    <source>
        <dbReference type="PROSITE" id="PS50929"/>
    </source>
</evidence>
<evidence type="ECO:0000256" key="13">
    <source>
        <dbReference type="ARBA" id="ARBA00023065"/>
    </source>
</evidence>
<dbReference type="PANTHER" id="PTHR43394">
    <property type="entry name" value="ATP-DEPENDENT PERMEASE MDL1, MITOCHONDRIAL"/>
    <property type="match status" value="1"/>
</dbReference>
<evidence type="ECO:0000256" key="10">
    <source>
        <dbReference type="ARBA" id="ARBA00022946"/>
    </source>
</evidence>
<dbReference type="PROSITE" id="PS50893">
    <property type="entry name" value="ABC_TRANSPORTER_2"/>
    <property type="match status" value="1"/>
</dbReference>
<evidence type="ECO:0000256" key="6">
    <source>
        <dbReference type="ARBA" id="ARBA00022737"/>
    </source>
</evidence>
<organism evidence="23 24">
    <name type="scientific">Meloidogyne enterolobii</name>
    <name type="common">Root-knot nematode worm</name>
    <name type="synonym">Meloidogyne mayaguensis</name>
    <dbReference type="NCBI Taxonomy" id="390850"/>
    <lineage>
        <taxon>Eukaryota</taxon>
        <taxon>Metazoa</taxon>
        <taxon>Ecdysozoa</taxon>
        <taxon>Nematoda</taxon>
        <taxon>Chromadorea</taxon>
        <taxon>Rhabditida</taxon>
        <taxon>Tylenchina</taxon>
        <taxon>Tylenchomorpha</taxon>
        <taxon>Tylenchoidea</taxon>
        <taxon>Meloidogynidae</taxon>
        <taxon>Meloidogyninae</taxon>
        <taxon>Meloidogyne</taxon>
    </lineage>
</organism>
<dbReference type="PROSITE" id="PS50929">
    <property type="entry name" value="ABC_TM1F"/>
    <property type="match status" value="1"/>
</dbReference>
<dbReference type="InterPro" id="IPR003439">
    <property type="entry name" value="ABC_transporter-like_ATP-bd"/>
</dbReference>
<dbReference type="SUPFAM" id="SSF90123">
    <property type="entry name" value="ABC transporter transmembrane region"/>
    <property type="match status" value="1"/>
</dbReference>
<keyword evidence="5 20" id="KW-0812">Transmembrane</keyword>
<proteinExistence type="inferred from homology"/>
<dbReference type="PANTHER" id="PTHR43394:SF17">
    <property type="entry name" value="MITOCHONDRIAL POTASSIUM CHANNEL ATP-BINDING SUBUNIT"/>
    <property type="match status" value="1"/>
</dbReference>
<keyword evidence="3" id="KW-0813">Transport</keyword>
<keyword evidence="4" id="KW-0633">Potassium transport</keyword>
<comment type="subcellular location">
    <subcellularLocation>
        <location evidence="1">Mitochondrion inner membrane</location>
        <topology evidence="1">Multi-pass membrane protein</topology>
    </subcellularLocation>
</comment>
<dbReference type="InterPro" id="IPR036640">
    <property type="entry name" value="ABC1_TM_sf"/>
</dbReference>
<dbReference type="SUPFAM" id="SSF52540">
    <property type="entry name" value="P-loop containing nucleoside triphosphate hydrolases"/>
    <property type="match status" value="1"/>
</dbReference>
<evidence type="ECO:0000259" key="21">
    <source>
        <dbReference type="PROSITE" id="PS50893"/>
    </source>
</evidence>
<keyword evidence="13" id="KW-0406">Ion transport</keyword>
<dbReference type="Gene3D" id="1.20.1560.10">
    <property type="entry name" value="ABC transporter type 1, transmembrane domain"/>
    <property type="match status" value="1"/>
</dbReference>
<keyword evidence="7" id="KW-0547">Nucleotide-binding</keyword>
<gene>
    <name evidence="23" type="ORF">MENT_LOCUS46931</name>
</gene>
<dbReference type="SMART" id="SM00382">
    <property type="entry name" value="AAA"/>
    <property type="match status" value="1"/>
</dbReference>
<dbReference type="Gene3D" id="3.40.50.300">
    <property type="entry name" value="P-loop containing nucleotide triphosphate hydrolases"/>
    <property type="match status" value="1"/>
</dbReference>
<comment type="caution">
    <text evidence="23">The sequence shown here is derived from an EMBL/GenBank/DDBJ whole genome shotgun (WGS) entry which is preliminary data.</text>
</comment>
<evidence type="ECO:0000256" key="12">
    <source>
        <dbReference type="ARBA" id="ARBA00022989"/>
    </source>
</evidence>
<keyword evidence="15 20" id="KW-0472">Membrane</keyword>
<dbReference type="InterPro" id="IPR003593">
    <property type="entry name" value="AAA+_ATPase"/>
</dbReference>